<evidence type="ECO:0000256" key="3">
    <source>
        <dbReference type="ARBA" id="ARBA00022475"/>
    </source>
</evidence>
<comment type="subcellular location">
    <subcellularLocation>
        <location evidence="1">Cell membrane</location>
        <topology evidence="1">Multi-pass membrane protein</topology>
    </subcellularLocation>
</comment>
<evidence type="ECO:0000256" key="5">
    <source>
        <dbReference type="ARBA" id="ARBA00022989"/>
    </source>
</evidence>
<dbReference type="Proteomes" id="UP000256980">
    <property type="component" value="Unassembled WGS sequence"/>
</dbReference>
<proteinExistence type="inferred from homology"/>
<feature type="transmembrane region" description="Helical" evidence="7">
    <location>
        <begin position="178"/>
        <end position="198"/>
    </location>
</feature>
<dbReference type="OrthoDB" id="9809782at2"/>
<organism evidence="9 10">
    <name type="scientific">Winogradskyella eximia</name>
    <dbReference type="NCBI Taxonomy" id="262006"/>
    <lineage>
        <taxon>Bacteria</taxon>
        <taxon>Pseudomonadati</taxon>
        <taxon>Bacteroidota</taxon>
        <taxon>Flavobacteriia</taxon>
        <taxon>Flavobacteriales</taxon>
        <taxon>Flavobacteriaceae</taxon>
        <taxon>Winogradskyella</taxon>
    </lineage>
</organism>
<feature type="transmembrane region" description="Helical" evidence="7">
    <location>
        <begin position="129"/>
        <end position="146"/>
    </location>
</feature>
<evidence type="ECO:0000256" key="2">
    <source>
        <dbReference type="ARBA" id="ARBA00007400"/>
    </source>
</evidence>
<feature type="transmembrane region" description="Helical" evidence="7">
    <location>
        <begin position="205"/>
        <end position="225"/>
    </location>
</feature>
<feature type="transmembrane region" description="Helical" evidence="7">
    <location>
        <begin position="12"/>
        <end position="28"/>
    </location>
</feature>
<dbReference type="PANTHER" id="PTHR40074:SF2">
    <property type="entry name" value="O-ACETYLTRANSFERASE WECH"/>
    <property type="match status" value="1"/>
</dbReference>
<feature type="transmembrane region" description="Helical" evidence="7">
    <location>
        <begin position="287"/>
        <end position="307"/>
    </location>
</feature>
<dbReference type="Pfam" id="PF01757">
    <property type="entry name" value="Acyl_transf_3"/>
    <property type="match status" value="1"/>
</dbReference>
<dbReference type="RefSeq" id="WP_115816112.1">
    <property type="nucleotide sequence ID" value="NZ_QRDV01000001.1"/>
</dbReference>
<comment type="caution">
    <text evidence="9">The sequence shown here is derived from an EMBL/GenBank/DDBJ whole genome shotgun (WGS) entry which is preliminary data.</text>
</comment>
<feature type="transmembrane region" description="Helical" evidence="7">
    <location>
        <begin position="86"/>
        <end position="103"/>
    </location>
</feature>
<dbReference type="EMBL" id="QRDV01000001">
    <property type="protein sequence ID" value="RED47074.1"/>
    <property type="molecule type" value="Genomic_DNA"/>
</dbReference>
<protein>
    <submittedName>
        <fullName evidence="9">Fucose 4-O-acetylase-like acetyltransferase</fullName>
    </submittedName>
</protein>
<feature type="transmembrane region" description="Helical" evidence="7">
    <location>
        <begin position="262"/>
        <end position="281"/>
    </location>
</feature>
<keyword evidence="5 7" id="KW-1133">Transmembrane helix</keyword>
<evidence type="ECO:0000259" key="8">
    <source>
        <dbReference type="Pfam" id="PF01757"/>
    </source>
</evidence>
<feature type="domain" description="Acyltransferase 3" evidence="8">
    <location>
        <begin position="12"/>
        <end position="305"/>
    </location>
</feature>
<evidence type="ECO:0000256" key="6">
    <source>
        <dbReference type="ARBA" id="ARBA00023136"/>
    </source>
</evidence>
<accession>A0A3D9HC74</accession>
<dbReference type="GO" id="GO:0005886">
    <property type="term" value="C:plasma membrane"/>
    <property type="evidence" value="ECO:0007669"/>
    <property type="project" value="UniProtKB-SubCell"/>
</dbReference>
<evidence type="ECO:0000313" key="10">
    <source>
        <dbReference type="Proteomes" id="UP000256980"/>
    </source>
</evidence>
<comment type="similarity">
    <text evidence="2">Belongs to the acyltransferase 3 family.</text>
</comment>
<sequence length="322" mass="38287">MKNPKLKRLLDVDVAIGISIILVVYGHLYLDDSLPQWYINSRKILYKFHMPLFMFFSGFLMSYSYKRIETLSAYNNYIKKRINKFIPAYLLFSFIFIGFEYIANNYSLSKLKLDIIDMLVYPSKAPAGFLWYIYVLFQYYLIFPLLKRLVRKNYILALVIAIAFQFLNFTNVLNFDLFSFYLLYIVLGIIATQYLELYYKYLKKVGWLFIFIFATLVVVDSYYAIPKVLFGIVSIPLVHYLALKLVVFKIANYLADIGRHSYYIYLMNTLVMGSFYLLIIKKLNFEFSLPIMLIFFLLGLFLPMFIFKKIIKPNRFLNKIIK</sequence>
<evidence type="ECO:0000313" key="9">
    <source>
        <dbReference type="EMBL" id="RED47074.1"/>
    </source>
</evidence>
<keyword evidence="10" id="KW-1185">Reference proteome</keyword>
<dbReference type="GO" id="GO:0016413">
    <property type="term" value="F:O-acetyltransferase activity"/>
    <property type="evidence" value="ECO:0007669"/>
    <property type="project" value="TreeGrafter"/>
</dbReference>
<reference evidence="9 10" key="1">
    <citation type="submission" date="2018-07" db="EMBL/GenBank/DDBJ databases">
        <title>Genomic Encyclopedia of Type Strains, Phase III (KMG-III): the genomes of soil and plant-associated and newly described type strains.</title>
        <authorList>
            <person name="Whitman W."/>
        </authorList>
    </citation>
    <scope>NUCLEOTIDE SEQUENCE [LARGE SCALE GENOMIC DNA]</scope>
    <source>
        <strain evidence="9 10">CECT 7946</strain>
    </source>
</reference>
<keyword evidence="6 7" id="KW-0472">Membrane</keyword>
<evidence type="ECO:0000256" key="7">
    <source>
        <dbReference type="SAM" id="Phobius"/>
    </source>
</evidence>
<feature type="transmembrane region" description="Helical" evidence="7">
    <location>
        <begin position="48"/>
        <end position="65"/>
    </location>
</feature>
<keyword evidence="3" id="KW-1003">Cell membrane</keyword>
<dbReference type="GO" id="GO:0009246">
    <property type="term" value="P:enterobacterial common antigen biosynthetic process"/>
    <property type="evidence" value="ECO:0007669"/>
    <property type="project" value="TreeGrafter"/>
</dbReference>
<evidence type="ECO:0000256" key="1">
    <source>
        <dbReference type="ARBA" id="ARBA00004651"/>
    </source>
</evidence>
<dbReference type="AlphaFoldDB" id="A0A3D9HC74"/>
<feature type="transmembrane region" description="Helical" evidence="7">
    <location>
        <begin position="153"/>
        <end position="172"/>
    </location>
</feature>
<gene>
    <name evidence="9" type="ORF">DFQ10_101855</name>
</gene>
<name>A0A3D9HC74_9FLAO</name>
<keyword evidence="9" id="KW-0808">Transferase</keyword>
<dbReference type="InterPro" id="IPR002656">
    <property type="entry name" value="Acyl_transf_3_dom"/>
</dbReference>
<feature type="transmembrane region" description="Helical" evidence="7">
    <location>
        <begin position="237"/>
        <end position="255"/>
    </location>
</feature>
<keyword evidence="4 7" id="KW-0812">Transmembrane</keyword>
<evidence type="ECO:0000256" key="4">
    <source>
        <dbReference type="ARBA" id="ARBA00022692"/>
    </source>
</evidence>
<dbReference type="PANTHER" id="PTHR40074">
    <property type="entry name" value="O-ACETYLTRANSFERASE WECH"/>
    <property type="match status" value="1"/>
</dbReference>